<name>G8NYB9_GRAMM</name>
<keyword evidence="3" id="KW-1185">Reference proteome</keyword>
<dbReference type="SUPFAM" id="SSF51004">
    <property type="entry name" value="C-terminal (heme d1) domain of cytochrome cd1-nitrite reductase"/>
    <property type="match status" value="1"/>
</dbReference>
<reference evidence="2 3" key="1">
    <citation type="submission" date="2011-11" db="EMBL/GenBank/DDBJ databases">
        <title>Complete sequence of Granulicella mallensis MP5ACTX8.</title>
        <authorList>
            <consortium name="US DOE Joint Genome Institute"/>
            <person name="Lucas S."/>
            <person name="Copeland A."/>
            <person name="Lapidus A."/>
            <person name="Cheng J.-F."/>
            <person name="Goodwin L."/>
            <person name="Pitluck S."/>
            <person name="Peters L."/>
            <person name="Lu M."/>
            <person name="Detter J.C."/>
            <person name="Han C."/>
            <person name="Tapia R."/>
            <person name="Land M."/>
            <person name="Hauser L."/>
            <person name="Kyrpides N."/>
            <person name="Ivanova N."/>
            <person name="Mikhailova N."/>
            <person name="Pagani I."/>
            <person name="Rawat S."/>
            <person name="Mannisto M."/>
            <person name="Haggblom M."/>
            <person name="Woyke T."/>
        </authorList>
    </citation>
    <scope>NUCLEOTIDE SEQUENCE [LARGE SCALE GENOMIC DNA]</scope>
    <source>
        <strain evidence="3">ATCC BAA-1857 / DSM 23137 / MP5ACTX8</strain>
    </source>
</reference>
<dbReference type="InterPro" id="IPR011048">
    <property type="entry name" value="Haem_d1_sf"/>
</dbReference>
<organism evidence="2 3">
    <name type="scientific">Granulicella mallensis (strain ATCC BAA-1857 / DSM 23137 / MP5ACTX8)</name>
    <dbReference type="NCBI Taxonomy" id="682795"/>
    <lineage>
        <taxon>Bacteria</taxon>
        <taxon>Pseudomonadati</taxon>
        <taxon>Acidobacteriota</taxon>
        <taxon>Terriglobia</taxon>
        <taxon>Terriglobales</taxon>
        <taxon>Acidobacteriaceae</taxon>
        <taxon>Granulicella</taxon>
    </lineage>
</organism>
<gene>
    <name evidence="2" type="ordered locus">AciX8_3593</name>
</gene>
<dbReference type="PANTHER" id="PTHR47197:SF3">
    <property type="entry name" value="DIHYDRO-HEME D1 DEHYDROGENASE"/>
    <property type="match status" value="1"/>
</dbReference>
<sequence>MQWIGLMVWHSECIETSMHFLQEREHKMKRMIAILTIVLSIGTSLHAAEYKVKTRYPIAGTEGWDYIAVDSAARRLYVSHSIRVNVLNADTGAAIGTIEDTPGVHGVAIASRFKHGFTSNGKEDKVSMFDTSTLAVIKKIEVGKGPDGIYCDEASQRIFTNNHGSHNITAIDGKSGAVVGTVEIGGNGEGAVTGKDGLVYVALEDKNEIAAFDPKTLEVKRHLPLENITAPTGLAVDVKNDRLFVGGHNKTMAIINVASGKQVASFPTGSGTDAAGFDALTRRIFISNGEGNLTVIQQHSADEYTPDESVVTQPSAKTMAFDKKTGQVFLSAATVTNIPATEPGKKPTKVIAEGSFCVLVVGK</sequence>
<dbReference type="PANTHER" id="PTHR47197">
    <property type="entry name" value="PROTEIN NIRF"/>
    <property type="match status" value="1"/>
</dbReference>
<dbReference type="InterPro" id="IPR015943">
    <property type="entry name" value="WD40/YVTN_repeat-like_dom_sf"/>
</dbReference>
<dbReference type="OrthoDB" id="114329at2"/>
<dbReference type="InterPro" id="IPR002372">
    <property type="entry name" value="PQQ_rpt_dom"/>
</dbReference>
<evidence type="ECO:0000313" key="2">
    <source>
        <dbReference type="EMBL" id="AEU37885.1"/>
    </source>
</evidence>
<accession>G8NYB9</accession>
<proteinExistence type="predicted"/>
<dbReference type="STRING" id="682795.AciX8_3593"/>
<dbReference type="EMBL" id="CP003130">
    <property type="protein sequence ID" value="AEU37885.1"/>
    <property type="molecule type" value="Genomic_DNA"/>
</dbReference>
<dbReference type="KEGG" id="gma:AciX8_3593"/>
<protein>
    <recommendedName>
        <fullName evidence="1">Pyrrolo-quinoline quinone repeat domain-containing protein</fullName>
    </recommendedName>
</protein>
<dbReference type="eggNOG" id="COG3391">
    <property type="taxonomic scope" value="Bacteria"/>
</dbReference>
<dbReference type="InterPro" id="IPR051200">
    <property type="entry name" value="Host-pathogen_enzymatic-act"/>
</dbReference>
<dbReference type="Proteomes" id="UP000007113">
    <property type="component" value="Chromosome"/>
</dbReference>
<dbReference type="Gene3D" id="2.130.10.10">
    <property type="entry name" value="YVTN repeat-like/Quinoprotein amine dehydrogenase"/>
    <property type="match status" value="2"/>
</dbReference>
<dbReference type="AlphaFoldDB" id="G8NYB9"/>
<evidence type="ECO:0000259" key="1">
    <source>
        <dbReference type="Pfam" id="PF13360"/>
    </source>
</evidence>
<feature type="domain" description="Pyrrolo-quinoline quinone repeat" evidence="1">
    <location>
        <begin position="157"/>
        <end position="312"/>
    </location>
</feature>
<dbReference type="HOGENOM" id="CLU_043515_0_0_0"/>
<evidence type="ECO:0000313" key="3">
    <source>
        <dbReference type="Proteomes" id="UP000007113"/>
    </source>
</evidence>
<dbReference type="Pfam" id="PF13360">
    <property type="entry name" value="PQQ_2"/>
    <property type="match status" value="1"/>
</dbReference>